<evidence type="ECO:0000256" key="1">
    <source>
        <dbReference type="SAM" id="MobiDB-lite"/>
    </source>
</evidence>
<name>A0A437A407_ARTFL</name>
<dbReference type="VEuPathDB" id="FungiDB:DFL_004159"/>
<feature type="compositionally biased region" description="Low complexity" evidence="1">
    <location>
        <begin position="1"/>
        <end position="37"/>
    </location>
</feature>
<evidence type="ECO:0000313" key="2">
    <source>
        <dbReference type="EMBL" id="RVD85855.1"/>
    </source>
</evidence>
<feature type="compositionally biased region" description="Basic and acidic residues" evidence="1">
    <location>
        <begin position="45"/>
        <end position="56"/>
    </location>
</feature>
<feature type="region of interest" description="Disordered" evidence="1">
    <location>
        <begin position="1"/>
        <end position="56"/>
    </location>
</feature>
<gene>
    <name evidence="2" type="ORF">DFL_004159</name>
</gene>
<sequence>MIIKNSSHVSNDSATSSSSSQPPTTNIPNTPKNNMNPENETVPIEAKETQNHSESRHIQYHITDQFRFLYRRFHQLLAHLATGAPKFQTTTSSLRAFFTFQAVQDWLSHLVLAGGTTFIADDKFNDRIADFLQQNWTMSPWF</sequence>
<dbReference type="GeneID" id="93586470"/>
<evidence type="ECO:0000313" key="3">
    <source>
        <dbReference type="Proteomes" id="UP000283090"/>
    </source>
</evidence>
<dbReference type="RefSeq" id="XP_067491399.1">
    <property type="nucleotide sequence ID" value="XM_067633206.1"/>
</dbReference>
<organism evidence="2 3">
    <name type="scientific">Arthrobotrys flagrans</name>
    <name type="common">Nematode-trapping fungus</name>
    <name type="synonym">Trichothecium flagrans</name>
    <dbReference type="NCBI Taxonomy" id="97331"/>
    <lineage>
        <taxon>Eukaryota</taxon>
        <taxon>Fungi</taxon>
        <taxon>Dikarya</taxon>
        <taxon>Ascomycota</taxon>
        <taxon>Pezizomycotina</taxon>
        <taxon>Orbiliomycetes</taxon>
        <taxon>Orbiliales</taxon>
        <taxon>Orbiliaceae</taxon>
        <taxon>Arthrobotrys</taxon>
    </lineage>
</organism>
<dbReference type="Proteomes" id="UP000283090">
    <property type="component" value="Unassembled WGS sequence"/>
</dbReference>
<reference evidence="2 3" key="1">
    <citation type="submission" date="2019-01" db="EMBL/GenBank/DDBJ databases">
        <title>Intercellular communication is required for trap formation in the nematode-trapping fungus Duddingtonia flagrans.</title>
        <authorList>
            <person name="Youssar L."/>
            <person name="Wernet V."/>
            <person name="Hensel N."/>
            <person name="Hildebrandt H.-G."/>
            <person name="Fischer R."/>
        </authorList>
    </citation>
    <scope>NUCLEOTIDE SEQUENCE [LARGE SCALE GENOMIC DNA]</scope>
    <source>
        <strain evidence="2 3">CBS H-5679</strain>
    </source>
</reference>
<accession>A0A437A407</accession>
<comment type="caution">
    <text evidence="2">The sequence shown here is derived from an EMBL/GenBank/DDBJ whole genome shotgun (WGS) entry which is preliminary data.</text>
</comment>
<keyword evidence="3" id="KW-1185">Reference proteome</keyword>
<dbReference type="AlphaFoldDB" id="A0A437A407"/>
<protein>
    <submittedName>
        <fullName evidence="2">Uncharacterized protein</fullName>
    </submittedName>
</protein>
<proteinExistence type="predicted"/>
<dbReference type="EMBL" id="SAEB01000006">
    <property type="protein sequence ID" value="RVD85855.1"/>
    <property type="molecule type" value="Genomic_DNA"/>
</dbReference>